<reference evidence="6 7" key="1">
    <citation type="submission" date="2017-04" db="EMBL/GenBank/DDBJ databases">
        <title>Novel microbial lineages endemic to geothermal iron-oxide mats fill important gaps in the evolutionary history of Archaea.</title>
        <authorList>
            <person name="Jay Z.J."/>
            <person name="Beam J.P."/>
            <person name="Dlakic M."/>
            <person name="Rusch D.B."/>
            <person name="Kozubal M.A."/>
            <person name="Inskeep W.P."/>
        </authorList>
    </citation>
    <scope>NUCLEOTIDE SEQUENCE [LARGE SCALE GENOMIC DNA]</scope>
    <source>
        <strain evidence="6">OSP_D</strain>
    </source>
</reference>
<evidence type="ECO:0000256" key="3">
    <source>
        <dbReference type="ARBA" id="ARBA00022898"/>
    </source>
</evidence>
<dbReference type="GO" id="GO:0008483">
    <property type="term" value="F:transaminase activity"/>
    <property type="evidence" value="ECO:0007669"/>
    <property type="project" value="UniProtKB-KW"/>
</dbReference>
<proteinExistence type="inferred from homology"/>
<comment type="similarity">
    <text evidence="5">Belongs to the class-III pyridoxal-phosphate-dependent aminotransferase family.</text>
</comment>
<dbReference type="CDD" id="cd00610">
    <property type="entry name" value="OAT_like"/>
    <property type="match status" value="1"/>
</dbReference>
<dbReference type="InterPro" id="IPR015422">
    <property type="entry name" value="PyrdxlP-dep_Trfase_small"/>
</dbReference>
<gene>
    <name evidence="6" type="ORF">B9Q01_04485</name>
</gene>
<evidence type="ECO:0000313" key="6">
    <source>
        <dbReference type="EMBL" id="PSN83500.1"/>
    </source>
</evidence>
<dbReference type="Pfam" id="PF00202">
    <property type="entry name" value="Aminotran_3"/>
    <property type="match status" value="1"/>
</dbReference>
<evidence type="ECO:0000256" key="5">
    <source>
        <dbReference type="RuleBase" id="RU003560"/>
    </source>
</evidence>
<evidence type="ECO:0000256" key="4">
    <source>
        <dbReference type="ARBA" id="ARBA00023235"/>
    </source>
</evidence>
<dbReference type="InterPro" id="IPR005814">
    <property type="entry name" value="Aminotrans_3"/>
</dbReference>
<organism evidence="6 7">
    <name type="scientific">Candidatus Marsarchaeota G1 archaeon OSP_D</name>
    <dbReference type="NCBI Taxonomy" id="1978155"/>
    <lineage>
        <taxon>Archaea</taxon>
        <taxon>Candidatus Marsarchaeota</taxon>
        <taxon>Candidatus Marsarchaeota group 1</taxon>
    </lineage>
</organism>
<dbReference type="PANTHER" id="PTHR43713:SF3">
    <property type="entry name" value="GLUTAMATE-1-SEMIALDEHYDE 2,1-AMINOMUTASE 1, CHLOROPLASTIC-RELATED"/>
    <property type="match status" value="1"/>
</dbReference>
<dbReference type="EMBL" id="NEXC01000022">
    <property type="protein sequence ID" value="PSN83500.1"/>
    <property type="molecule type" value="Genomic_DNA"/>
</dbReference>
<keyword evidence="3 5" id="KW-0663">Pyridoxal phosphate</keyword>
<dbReference type="Gene3D" id="3.40.640.10">
    <property type="entry name" value="Type I PLP-dependent aspartate aminotransferase-like (Major domain)"/>
    <property type="match status" value="1"/>
</dbReference>
<keyword evidence="6" id="KW-0808">Transferase</keyword>
<dbReference type="Gene3D" id="3.90.1150.10">
    <property type="entry name" value="Aspartate Aminotransferase, domain 1"/>
    <property type="match status" value="1"/>
</dbReference>
<sequence>METKEIHEKEVEVFKQRTRKSREIFESNKLLVPYGVHSNYRLIDPYPLFVKRAQGSKIWDVDGNSYLDFNMGFGALVTGHAHPVLVEEMSKALAEGTLYGFETEEAFKLAKLITERFGLDMVRFSTTGLEATMHAIRIARAFTSREKILKFEGCYHGSHDSVLVSVKPTLDKAGDQKLPNQVPASKGVPESVVSNTLVAPFNDLQSTENILRKNSGKVAAVILEPIPMNMGFVLPEHGFLEGLRKLCDEEGCVLIFDEVKTSGKFYRGAAGKFNVKPDLMVLGKAIAGGHPLSVIGGKREIMENIVPGKLAHAGTFNSNPLSVKAGLITLSKILTQEAYSYLEKLGDELGKGYSDILNDSRIPAVVNWMGLSGAVSFGIRSVKNWRDFLNTNVGAWWTYYISMLNRGVIPCGTGPDEQWTISVQHGKEELQQHLETLKEVVGNLKKTKLTMEIVEAI</sequence>
<evidence type="ECO:0000256" key="1">
    <source>
        <dbReference type="ARBA" id="ARBA00001579"/>
    </source>
</evidence>
<dbReference type="Proteomes" id="UP000240880">
    <property type="component" value="Unassembled WGS sequence"/>
</dbReference>
<protein>
    <submittedName>
        <fullName evidence="6">Aspartate aminotransferase family protein</fullName>
    </submittedName>
</protein>
<comment type="catalytic activity">
    <reaction evidence="1">
        <text>(S)-4-amino-5-oxopentanoate = 5-aminolevulinate</text>
        <dbReference type="Rhea" id="RHEA:14265"/>
        <dbReference type="ChEBI" id="CHEBI:57501"/>
        <dbReference type="ChEBI" id="CHEBI:356416"/>
        <dbReference type="EC" id="5.4.3.8"/>
    </reaction>
</comment>
<evidence type="ECO:0000313" key="7">
    <source>
        <dbReference type="Proteomes" id="UP000240880"/>
    </source>
</evidence>
<evidence type="ECO:0000256" key="2">
    <source>
        <dbReference type="ARBA" id="ARBA00001933"/>
    </source>
</evidence>
<dbReference type="PANTHER" id="PTHR43713">
    <property type="entry name" value="GLUTAMATE-1-SEMIALDEHYDE 2,1-AMINOMUTASE"/>
    <property type="match status" value="1"/>
</dbReference>
<keyword evidence="6" id="KW-0032">Aminotransferase</keyword>
<dbReference type="InterPro" id="IPR015424">
    <property type="entry name" value="PyrdxlP-dep_Trfase"/>
</dbReference>
<accession>A0A2R6AAR1</accession>
<dbReference type="InterPro" id="IPR015421">
    <property type="entry name" value="PyrdxlP-dep_Trfase_major"/>
</dbReference>
<dbReference type="SUPFAM" id="SSF53383">
    <property type="entry name" value="PLP-dependent transferases"/>
    <property type="match status" value="1"/>
</dbReference>
<dbReference type="GO" id="GO:0042286">
    <property type="term" value="F:glutamate-1-semialdehyde 2,1-aminomutase activity"/>
    <property type="evidence" value="ECO:0007669"/>
    <property type="project" value="UniProtKB-EC"/>
</dbReference>
<comment type="caution">
    <text evidence="6">The sequence shown here is derived from an EMBL/GenBank/DDBJ whole genome shotgun (WGS) entry which is preliminary data.</text>
</comment>
<comment type="cofactor">
    <cofactor evidence="2">
        <name>pyridoxal 5'-phosphate</name>
        <dbReference type="ChEBI" id="CHEBI:597326"/>
    </cofactor>
</comment>
<name>A0A2R6AAR1_9ARCH</name>
<keyword evidence="4" id="KW-0413">Isomerase</keyword>
<dbReference type="GO" id="GO:0030170">
    <property type="term" value="F:pyridoxal phosphate binding"/>
    <property type="evidence" value="ECO:0007669"/>
    <property type="project" value="InterPro"/>
</dbReference>
<dbReference type="AlphaFoldDB" id="A0A2R6AAR1"/>